<keyword evidence="6" id="KW-1185">Reference proteome</keyword>
<feature type="domain" description="NmrA-like" evidence="4">
    <location>
        <begin position="9"/>
        <end position="250"/>
    </location>
</feature>
<reference evidence="5 6" key="1">
    <citation type="journal article" date="2019" name="Nat. Ecol. Evol.">
        <title>Megaphylogeny resolves global patterns of mushroom evolution.</title>
        <authorList>
            <person name="Varga T."/>
            <person name="Krizsan K."/>
            <person name="Foldi C."/>
            <person name="Dima B."/>
            <person name="Sanchez-Garcia M."/>
            <person name="Sanchez-Ramirez S."/>
            <person name="Szollosi G.J."/>
            <person name="Szarkandi J.G."/>
            <person name="Papp V."/>
            <person name="Albert L."/>
            <person name="Andreopoulos W."/>
            <person name="Angelini C."/>
            <person name="Antonin V."/>
            <person name="Barry K.W."/>
            <person name="Bougher N.L."/>
            <person name="Buchanan P."/>
            <person name="Buyck B."/>
            <person name="Bense V."/>
            <person name="Catcheside P."/>
            <person name="Chovatia M."/>
            <person name="Cooper J."/>
            <person name="Damon W."/>
            <person name="Desjardin D."/>
            <person name="Finy P."/>
            <person name="Geml J."/>
            <person name="Haridas S."/>
            <person name="Hughes K."/>
            <person name="Justo A."/>
            <person name="Karasinski D."/>
            <person name="Kautmanova I."/>
            <person name="Kiss B."/>
            <person name="Kocsube S."/>
            <person name="Kotiranta H."/>
            <person name="LaButti K.M."/>
            <person name="Lechner B.E."/>
            <person name="Liimatainen K."/>
            <person name="Lipzen A."/>
            <person name="Lukacs Z."/>
            <person name="Mihaltcheva S."/>
            <person name="Morgado L.N."/>
            <person name="Niskanen T."/>
            <person name="Noordeloos M.E."/>
            <person name="Ohm R.A."/>
            <person name="Ortiz-Santana B."/>
            <person name="Ovrebo C."/>
            <person name="Racz N."/>
            <person name="Riley R."/>
            <person name="Savchenko A."/>
            <person name="Shiryaev A."/>
            <person name="Soop K."/>
            <person name="Spirin V."/>
            <person name="Szebenyi C."/>
            <person name="Tomsovsky M."/>
            <person name="Tulloss R.E."/>
            <person name="Uehling J."/>
            <person name="Grigoriev I.V."/>
            <person name="Vagvolgyi C."/>
            <person name="Papp T."/>
            <person name="Martin F.M."/>
            <person name="Miettinen O."/>
            <person name="Hibbett D.S."/>
            <person name="Nagy L.G."/>
        </authorList>
    </citation>
    <scope>NUCLEOTIDE SEQUENCE [LARGE SCALE GENOMIC DNA]</scope>
    <source>
        <strain evidence="5 6">CBS 166.37</strain>
    </source>
</reference>
<keyword evidence="3" id="KW-0560">Oxidoreductase</keyword>
<dbReference type="Gene3D" id="3.90.25.10">
    <property type="entry name" value="UDP-galactose 4-epimerase, domain 1"/>
    <property type="match status" value="1"/>
</dbReference>
<name>A0A5C3LQH3_9AGAR</name>
<evidence type="ECO:0000256" key="3">
    <source>
        <dbReference type="ARBA" id="ARBA00023002"/>
    </source>
</evidence>
<proteinExistence type="inferred from homology"/>
<dbReference type="GO" id="GO:0016491">
    <property type="term" value="F:oxidoreductase activity"/>
    <property type="evidence" value="ECO:0007669"/>
    <property type="project" value="UniProtKB-KW"/>
</dbReference>
<dbReference type="AlphaFoldDB" id="A0A5C3LQH3"/>
<dbReference type="PANTHER" id="PTHR47706">
    <property type="entry name" value="NMRA-LIKE FAMILY PROTEIN"/>
    <property type="match status" value="1"/>
</dbReference>
<protein>
    <submittedName>
        <fullName evidence="5">NAD-P-binding protein</fullName>
    </submittedName>
</protein>
<dbReference type="EMBL" id="ML213630">
    <property type="protein sequence ID" value="TFK34563.1"/>
    <property type="molecule type" value="Genomic_DNA"/>
</dbReference>
<sequence length="307" mass="33814">MTTNDKISVVLAGVTNGLGYTIAKTLVANPRLSVTLFTRSDTNPQIEPFVAAGAVVKQVDYTSIDSLAIALQGIHTVISTVPPVDLTPVRNLLKAAIIARVKRFAPSEFAFTEEANGELDYYNNKKVFWEDVRASGLEYTAFRSGLFMDLFAAGAPVKYEEAPLFLSSVALDIGAEKKEIPGTGEEKITFTSVRNIAEFVSAALLLDKWPEELGMAGETTTLNQVVRDAEEIMGRKFEVTYVTVEELRKKADETGVKGRADRMLRFLYQIRAAIAEGKTEIKPYLNEVTDVKPVGVKEFLGKYWGTK</sequence>
<gene>
    <name evidence="5" type="ORF">BDQ12DRAFT_738144</name>
</gene>
<comment type="similarity">
    <text evidence="1">Belongs to the NmrA-type oxidoreductase family. Isoflavone reductase subfamily.</text>
</comment>
<dbReference type="OrthoDB" id="9974981at2759"/>
<dbReference type="SUPFAM" id="SSF51735">
    <property type="entry name" value="NAD(P)-binding Rossmann-fold domains"/>
    <property type="match status" value="1"/>
</dbReference>
<accession>A0A5C3LQH3</accession>
<dbReference type="InterPro" id="IPR051609">
    <property type="entry name" value="NmrA/Isoflavone_reductase-like"/>
</dbReference>
<evidence type="ECO:0000313" key="5">
    <source>
        <dbReference type="EMBL" id="TFK34563.1"/>
    </source>
</evidence>
<evidence type="ECO:0000313" key="6">
    <source>
        <dbReference type="Proteomes" id="UP000308652"/>
    </source>
</evidence>
<dbReference type="Proteomes" id="UP000308652">
    <property type="component" value="Unassembled WGS sequence"/>
</dbReference>
<dbReference type="Gene3D" id="3.40.50.720">
    <property type="entry name" value="NAD(P)-binding Rossmann-like Domain"/>
    <property type="match status" value="1"/>
</dbReference>
<dbReference type="InterPro" id="IPR008030">
    <property type="entry name" value="NmrA-like"/>
</dbReference>
<dbReference type="Pfam" id="PF05368">
    <property type="entry name" value="NmrA"/>
    <property type="match status" value="1"/>
</dbReference>
<dbReference type="PANTHER" id="PTHR47706:SF4">
    <property type="entry name" value="NMRA-LIKE DOMAIN-CONTAINING PROTEIN"/>
    <property type="match status" value="1"/>
</dbReference>
<evidence type="ECO:0000259" key="4">
    <source>
        <dbReference type="Pfam" id="PF05368"/>
    </source>
</evidence>
<evidence type="ECO:0000256" key="1">
    <source>
        <dbReference type="ARBA" id="ARBA00005725"/>
    </source>
</evidence>
<evidence type="ECO:0000256" key="2">
    <source>
        <dbReference type="ARBA" id="ARBA00022857"/>
    </source>
</evidence>
<keyword evidence="2" id="KW-0521">NADP</keyword>
<dbReference type="InterPro" id="IPR036291">
    <property type="entry name" value="NAD(P)-bd_dom_sf"/>
</dbReference>
<organism evidence="5 6">
    <name type="scientific">Crucibulum laeve</name>
    <dbReference type="NCBI Taxonomy" id="68775"/>
    <lineage>
        <taxon>Eukaryota</taxon>
        <taxon>Fungi</taxon>
        <taxon>Dikarya</taxon>
        <taxon>Basidiomycota</taxon>
        <taxon>Agaricomycotina</taxon>
        <taxon>Agaricomycetes</taxon>
        <taxon>Agaricomycetidae</taxon>
        <taxon>Agaricales</taxon>
        <taxon>Agaricineae</taxon>
        <taxon>Nidulariaceae</taxon>
        <taxon>Crucibulum</taxon>
    </lineage>
</organism>